<evidence type="ECO:0000313" key="2">
    <source>
        <dbReference type="EMBL" id="ORY20071.1"/>
    </source>
</evidence>
<feature type="region of interest" description="Disordered" evidence="1">
    <location>
        <begin position="137"/>
        <end position="161"/>
    </location>
</feature>
<sequence>MNDNMDVDLQGILKKRTNGYNENSHSIKKSTKRVRIELPIGEDSDSDDSSKISSPKKRRGINNQNEILPFNIPLKNQNNISSNNQQQLLSQSNNNDEYNKKNRIVITPKSSLISQKLKTMKYNSKYNNGNNINKNGFSIGNSLSSQNDSNTSKELNNQFSFSNRTPPSSINFFNNNNNKFKNSLSASLSPSVNLSSSLNSPISFSFPFSSSLPTSFTFHSSYKSNNNSFSSNTCNDSNGFSFNYTPNNLISNTIQESDENNSKDILNNYRSNNSLNQINMSNSSLSSNSNEENENKNNLDIDDDDDDDTDVEKQKNSLLSKIARQSFEAEKRNIFQMYDISM</sequence>
<feature type="region of interest" description="Disordered" evidence="1">
    <location>
        <begin position="273"/>
        <end position="313"/>
    </location>
</feature>
<gene>
    <name evidence="2" type="ORF">LY90DRAFT_676980</name>
</gene>
<name>A0A1Y2AC44_9FUNG</name>
<comment type="caution">
    <text evidence="2">The sequence shown here is derived from an EMBL/GenBank/DDBJ whole genome shotgun (WGS) entry which is preliminary data.</text>
</comment>
<accession>A0A1Y2AC44</accession>
<dbReference type="Proteomes" id="UP000193920">
    <property type="component" value="Unassembled WGS sequence"/>
</dbReference>
<feature type="compositionally biased region" description="Acidic residues" evidence="1">
    <location>
        <begin position="300"/>
        <end position="310"/>
    </location>
</feature>
<dbReference type="EMBL" id="MCOG01000304">
    <property type="protein sequence ID" value="ORY20071.1"/>
    <property type="molecule type" value="Genomic_DNA"/>
</dbReference>
<protein>
    <submittedName>
        <fullName evidence="2">Uncharacterized protein</fullName>
    </submittedName>
</protein>
<feature type="region of interest" description="Disordered" evidence="1">
    <location>
        <begin position="37"/>
        <end position="65"/>
    </location>
</feature>
<feature type="compositionally biased region" description="Low complexity" evidence="1">
    <location>
        <begin position="273"/>
        <end position="290"/>
    </location>
</feature>
<evidence type="ECO:0000256" key="1">
    <source>
        <dbReference type="SAM" id="MobiDB-lite"/>
    </source>
</evidence>
<dbReference type="AlphaFoldDB" id="A0A1Y2AC44"/>
<feature type="compositionally biased region" description="Polar residues" evidence="1">
    <location>
        <begin position="143"/>
        <end position="161"/>
    </location>
</feature>
<keyword evidence="3" id="KW-1185">Reference proteome</keyword>
<organism evidence="2 3">
    <name type="scientific">Neocallimastix californiae</name>
    <dbReference type="NCBI Taxonomy" id="1754190"/>
    <lineage>
        <taxon>Eukaryota</taxon>
        <taxon>Fungi</taxon>
        <taxon>Fungi incertae sedis</taxon>
        <taxon>Chytridiomycota</taxon>
        <taxon>Chytridiomycota incertae sedis</taxon>
        <taxon>Neocallimastigomycetes</taxon>
        <taxon>Neocallimastigales</taxon>
        <taxon>Neocallimastigaceae</taxon>
        <taxon>Neocallimastix</taxon>
    </lineage>
</organism>
<reference evidence="2 3" key="1">
    <citation type="submission" date="2016-08" db="EMBL/GenBank/DDBJ databases">
        <title>A Parts List for Fungal Cellulosomes Revealed by Comparative Genomics.</title>
        <authorList>
            <consortium name="DOE Joint Genome Institute"/>
            <person name="Haitjema C.H."/>
            <person name="Gilmore S.P."/>
            <person name="Henske J.K."/>
            <person name="Solomon K.V."/>
            <person name="De Groot R."/>
            <person name="Kuo A."/>
            <person name="Mondo S.J."/>
            <person name="Salamov A.A."/>
            <person name="Labutti K."/>
            <person name="Zhao Z."/>
            <person name="Chiniquy J."/>
            <person name="Barry K."/>
            <person name="Brewer H.M."/>
            <person name="Purvine S.O."/>
            <person name="Wright A.T."/>
            <person name="Boxma B."/>
            <person name="Van Alen T."/>
            <person name="Hackstein J.H."/>
            <person name="Baker S.E."/>
            <person name="Grigoriev I.V."/>
            <person name="O'Malley M.A."/>
        </authorList>
    </citation>
    <scope>NUCLEOTIDE SEQUENCE [LARGE SCALE GENOMIC DNA]</scope>
    <source>
        <strain evidence="2 3">G1</strain>
    </source>
</reference>
<proteinExistence type="predicted"/>
<evidence type="ECO:0000313" key="3">
    <source>
        <dbReference type="Proteomes" id="UP000193920"/>
    </source>
</evidence>